<dbReference type="SUPFAM" id="SSF54637">
    <property type="entry name" value="Thioesterase/thiol ester dehydrase-isomerase"/>
    <property type="match status" value="1"/>
</dbReference>
<name>A0A804Q8F8_MAIZE</name>
<evidence type="ECO:0000313" key="2">
    <source>
        <dbReference type="EnsemblPlants" id="Zm00001eb305130_P001"/>
    </source>
</evidence>
<proteinExistence type="predicted"/>
<dbReference type="InterPro" id="IPR029069">
    <property type="entry name" value="HotDog_dom_sf"/>
</dbReference>
<reference evidence="3" key="1">
    <citation type="submission" date="2015-12" db="EMBL/GenBank/DDBJ databases">
        <title>Update maize B73 reference genome by single molecule sequencing technologies.</title>
        <authorList>
            <consortium name="Maize Genome Sequencing Project"/>
            <person name="Ware D."/>
        </authorList>
    </citation>
    <scope>NUCLEOTIDE SEQUENCE [LARGE SCALE GENOMIC DNA]</scope>
    <source>
        <strain evidence="3">cv. B73</strain>
    </source>
</reference>
<dbReference type="PANTHER" id="PTHR21660">
    <property type="entry name" value="THIOESTERASE SUPERFAMILY MEMBER-RELATED"/>
    <property type="match status" value="1"/>
</dbReference>
<dbReference type="Proteomes" id="UP000007305">
    <property type="component" value="Chromosome 7"/>
</dbReference>
<evidence type="ECO:0000313" key="3">
    <source>
        <dbReference type="Proteomes" id="UP000007305"/>
    </source>
</evidence>
<evidence type="ECO:0000256" key="1">
    <source>
        <dbReference type="ARBA" id="ARBA00022801"/>
    </source>
</evidence>
<reference evidence="2" key="2">
    <citation type="submission" date="2019-07" db="EMBL/GenBank/DDBJ databases">
        <authorList>
            <person name="Seetharam A."/>
            <person name="Woodhouse M."/>
            <person name="Cannon E."/>
        </authorList>
    </citation>
    <scope>NUCLEOTIDE SEQUENCE [LARGE SCALE GENOMIC DNA]</scope>
    <source>
        <strain evidence="2">cv. B73</strain>
    </source>
</reference>
<dbReference type="GO" id="GO:0047617">
    <property type="term" value="F:fatty acyl-CoA hydrolase activity"/>
    <property type="evidence" value="ECO:0007669"/>
    <property type="project" value="InterPro"/>
</dbReference>
<accession>A0A804Q8F8</accession>
<dbReference type="InterPro" id="IPR039298">
    <property type="entry name" value="ACOT13"/>
</dbReference>
<dbReference type="InParanoid" id="A0A804Q8F8"/>
<keyword evidence="1" id="KW-0378">Hydrolase</keyword>
<sequence>MNSIDHIPSVPPGRPGPGLQRAAALRRARVSLAERGRALYSLCVPLHLTVRASPSLLPPIPALAETRSCDRFLTWLSPSPAPGQDAEGNWDAGAIAAAADDVCAAAIMSVEGIVKVSVHYDISYFTPAKLHVRTHDTALLSSFSHKSVSLTLE</sequence>
<dbReference type="EnsemblPlants" id="Zm00001eb305130_T001">
    <property type="protein sequence ID" value="Zm00001eb305130_P001"/>
    <property type="gene ID" value="Zm00001eb305130"/>
</dbReference>
<dbReference type="AlphaFoldDB" id="A0A804Q8F8"/>
<reference evidence="2" key="3">
    <citation type="submission" date="2021-05" db="UniProtKB">
        <authorList>
            <consortium name="EnsemblPlants"/>
        </authorList>
    </citation>
    <scope>IDENTIFICATION</scope>
    <source>
        <strain evidence="2">cv. B73</strain>
    </source>
</reference>
<dbReference type="Gene3D" id="3.10.129.10">
    <property type="entry name" value="Hotdog Thioesterase"/>
    <property type="match status" value="1"/>
</dbReference>
<dbReference type="PANTHER" id="PTHR21660:SF1">
    <property type="entry name" value="ACYL-COENZYME A THIOESTERASE 13"/>
    <property type="match status" value="1"/>
</dbReference>
<dbReference type="Gramene" id="Zm00001eb305130_T001">
    <property type="protein sequence ID" value="Zm00001eb305130_P001"/>
    <property type="gene ID" value="Zm00001eb305130"/>
</dbReference>
<organism evidence="2 3">
    <name type="scientific">Zea mays</name>
    <name type="common">Maize</name>
    <dbReference type="NCBI Taxonomy" id="4577"/>
    <lineage>
        <taxon>Eukaryota</taxon>
        <taxon>Viridiplantae</taxon>
        <taxon>Streptophyta</taxon>
        <taxon>Embryophyta</taxon>
        <taxon>Tracheophyta</taxon>
        <taxon>Spermatophyta</taxon>
        <taxon>Magnoliopsida</taxon>
        <taxon>Liliopsida</taxon>
        <taxon>Poales</taxon>
        <taxon>Poaceae</taxon>
        <taxon>PACMAD clade</taxon>
        <taxon>Panicoideae</taxon>
        <taxon>Andropogonodae</taxon>
        <taxon>Andropogoneae</taxon>
        <taxon>Tripsacinae</taxon>
        <taxon>Zea</taxon>
    </lineage>
</organism>
<protein>
    <submittedName>
        <fullName evidence="2">Uncharacterized protein</fullName>
    </submittedName>
</protein>
<keyword evidence="3" id="KW-1185">Reference proteome</keyword>